<sequence>MPEYRQLSMVDRDVIALTLDIEKEIHGEKNVNKLPTKQKVKGTALALEQLPQKKTQDEMRNYLSLYANNPVHDDEKFGSWPKDELPSVVTRRYKITEPLEDTEFRVIKTKTVIPFALDDFLSLSQQQYGEKYGRPSNWELTGDEQIGVDTNVNVDANVGVDIGIDTGVTVDEKVENKDEKQNNEMKYDDSKLEHISEEEKEEEEEEGEEEEQVLTEHEEKTNKDTTLFPDIVKPSNNYMPKITASDAWNGAWATPENYQSSAKHGKLKNKIELKLVQLLCVCHMPFFSFFLNVFEIISFFCWSGMLRE</sequence>
<keyword evidence="2" id="KW-0472">Membrane</keyword>
<organism evidence="3 4">
    <name type="scientific">Reticulomyxa filosa</name>
    <dbReference type="NCBI Taxonomy" id="46433"/>
    <lineage>
        <taxon>Eukaryota</taxon>
        <taxon>Sar</taxon>
        <taxon>Rhizaria</taxon>
        <taxon>Retaria</taxon>
        <taxon>Foraminifera</taxon>
        <taxon>Monothalamids</taxon>
        <taxon>Reticulomyxidae</taxon>
        <taxon>Reticulomyxa</taxon>
    </lineage>
</organism>
<evidence type="ECO:0000256" key="2">
    <source>
        <dbReference type="SAM" id="Phobius"/>
    </source>
</evidence>
<dbReference type="InterPro" id="IPR039907">
    <property type="entry name" value="NOB1"/>
</dbReference>
<feature type="transmembrane region" description="Helical" evidence="2">
    <location>
        <begin position="286"/>
        <end position="306"/>
    </location>
</feature>
<gene>
    <name evidence="3" type="ORF">RFI_29873</name>
</gene>
<dbReference type="PANTHER" id="PTHR12814:SF2">
    <property type="entry name" value="RNA-BINDING PROTEIN NOB1"/>
    <property type="match status" value="1"/>
</dbReference>
<name>X6M3C2_RETFI</name>
<evidence type="ECO:0000256" key="1">
    <source>
        <dbReference type="SAM" id="MobiDB-lite"/>
    </source>
</evidence>
<keyword evidence="2" id="KW-0812">Transmembrane</keyword>
<dbReference type="PANTHER" id="PTHR12814">
    <property type="entry name" value="RNA-BINDING PROTEIN NOB1"/>
    <property type="match status" value="1"/>
</dbReference>
<dbReference type="Proteomes" id="UP000023152">
    <property type="component" value="Unassembled WGS sequence"/>
</dbReference>
<evidence type="ECO:0000313" key="3">
    <source>
        <dbReference type="EMBL" id="ETO07520.1"/>
    </source>
</evidence>
<keyword evidence="2" id="KW-1133">Transmembrane helix</keyword>
<comment type="caution">
    <text evidence="3">The sequence shown here is derived from an EMBL/GenBank/DDBJ whole genome shotgun (WGS) entry which is preliminary data.</text>
</comment>
<dbReference type="GO" id="GO:0030688">
    <property type="term" value="C:preribosome, small subunit precursor"/>
    <property type="evidence" value="ECO:0007669"/>
    <property type="project" value="TreeGrafter"/>
</dbReference>
<protein>
    <submittedName>
        <fullName evidence="3">Uncharacterized protein</fullName>
    </submittedName>
</protein>
<dbReference type="GO" id="GO:0030490">
    <property type="term" value="P:maturation of SSU-rRNA"/>
    <property type="evidence" value="ECO:0007669"/>
    <property type="project" value="TreeGrafter"/>
</dbReference>
<reference evidence="3 4" key="1">
    <citation type="journal article" date="2013" name="Curr. Biol.">
        <title>The Genome of the Foraminiferan Reticulomyxa filosa.</title>
        <authorList>
            <person name="Glockner G."/>
            <person name="Hulsmann N."/>
            <person name="Schleicher M."/>
            <person name="Noegel A.A."/>
            <person name="Eichinger L."/>
            <person name="Gallinger C."/>
            <person name="Pawlowski J."/>
            <person name="Sierra R."/>
            <person name="Euteneuer U."/>
            <person name="Pillet L."/>
            <person name="Moustafa A."/>
            <person name="Platzer M."/>
            <person name="Groth M."/>
            <person name="Szafranski K."/>
            <person name="Schliwa M."/>
        </authorList>
    </citation>
    <scope>NUCLEOTIDE SEQUENCE [LARGE SCALE GENOMIC DNA]</scope>
</reference>
<dbReference type="AlphaFoldDB" id="X6M3C2"/>
<dbReference type="EMBL" id="ASPP01026095">
    <property type="protein sequence ID" value="ETO07520.1"/>
    <property type="molecule type" value="Genomic_DNA"/>
</dbReference>
<evidence type="ECO:0000313" key="4">
    <source>
        <dbReference type="Proteomes" id="UP000023152"/>
    </source>
</evidence>
<dbReference type="GO" id="GO:0004521">
    <property type="term" value="F:RNA endonuclease activity"/>
    <property type="evidence" value="ECO:0007669"/>
    <property type="project" value="TreeGrafter"/>
</dbReference>
<feature type="compositionally biased region" description="Basic and acidic residues" evidence="1">
    <location>
        <begin position="173"/>
        <end position="197"/>
    </location>
</feature>
<feature type="compositionally biased region" description="Acidic residues" evidence="1">
    <location>
        <begin position="198"/>
        <end position="213"/>
    </location>
</feature>
<accession>X6M3C2</accession>
<feature type="region of interest" description="Disordered" evidence="1">
    <location>
        <begin position="173"/>
        <end position="221"/>
    </location>
</feature>
<proteinExistence type="predicted"/>
<keyword evidence="4" id="KW-1185">Reference proteome</keyword>